<feature type="compositionally biased region" description="Basic and acidic residues" evidence="1">
    <location>
        <begin position="141"/>
        <end position="159"/>
    </location>
</feature>
<organism evidence="2 3">
    <name type="scientific">Capsicum annuum</name>
    <name type="common">Capsicum pepper</name>
    <dbReference type="NCBI Taxonomy" id="4072"/>
    <lineage>
        <taxon>Eukaryota</taxon>
        <taxon>Viridiplantae</taxon>
        <taxon>Streptophyta</taxon>
        <taxon>Embryophyta</taxon>
        <taxon>Tracheophyta</taxon>
        <taxon>Spermatophyta</taxon>
        <taxon>Magnoliopsida</taxon>
        <taxon>eudicotyledons</taxon>
        <taxon>Gunneridae</taxon>
        <taxon>Pentapetalae</taxon>
        <taxon>asterids</taxon>
        <taxon>lamiids</taxon>
        <taxon>Solanales</taxon>
        <taxon>Solanaceae</taxon>
        <taxon>Solanoideae</taxon>
        <taxon>Capsiceae</taxon>
        <taxon>Capsicum</taxon>
    </lineage>
</organism>
<feature type="region of interest" description="Disordered" evidence="1">
    <location>
        <begin position="51"/>
        <end position="70"/>
    </location>
</feature>
<dbReference type="OMA" id="MVGENHI"/>
<dbReference type="STRING" id="4072.A0A2G3AEB9"/>
<evidence type="ECO:0000313" key="3">
    <source>
        <dbReference type="Proteomes" id="UP000222542"/>
    </source>
</evidence>
<feature type="compositionally biased region" description="Basic and acidic residues" evidence="1">
    <location>
        <begin position="168"/>
        <end position="178"/>
    </location>
</feature>
<dbReference type="Proteomes" id="UP000222542">
    <property type="component" value="Unassembled WGS sequence"/>
</dbReference>
<protein>
    <submittedName>
        <fullName evidence="2">Uncharacterized protein</fullName>
    </submittedName>
</protein>
<accession>A0A2G3AEB9</accession>
<feature type="compositionally biased region" description="Polar residues" evidence="1">
    <location>
        <begin position="289"/>
        <end position="310"/>
    </location>
</feature>
<dbReference type="Gramene" id="PHT92575">
    <property type="protein sequence ID" value="PHT92575"/>
    <property type="gene ID" value="T459_00457"/>
</dbReference>
<dbReference type="AlphaFoldDB" id="A0A2G3AEB9"/>
<proteinExistence type="predicted"/>
<comment type="caution">
    <text evidence="2">The sequence shown here is derived from an EMBL/GenBank/DDBJ whole genome shotgun (WGS) entry which is preliminary data.</text>
</comment>
<dbReference type="EMBL" id="AYRZ02000001">
    <property type="protein sequence ID" value="PHT92575.1"/>
    <property type="molecule type" value="Genomic_DNA"/>
</dbReference>
<keyword evidence="3" id="KW-1185">Reference proteome</keyword>
<evidence type="ECO:0000256" key="1">
    <source>
        <dbReference type="SAM" id="MobiDB-lite"/>
    </source>
</evidence>
<reference evidence="2 3" key="2">
    <citation type="journal article" date="2017" name="Genome Biol.">
        <title>New reference genome sequences of hot pepper reveal the massive evolution of plant disease-resistance genes by retroduplication.</title>
        <authorList>
            <person name="Kim S."/>
            <person name="Park J."/>
            <person name="Yeom S.I."/>
            <person name="Kim Y.M."/>
            <person name="Seo E."/>
            <person name="Kim K.T."/>
            <person name="Kim M.S."/>
            <person name="Lee J.M."/>
            <person name="Cheong K."/>
            <person name="Shin H.S."/>
            <person name="Kim S.B."/>
            <person name="Han K."/>
            <person name="Lee J."/>
            <person name="Park M."/>
            <person name="Lee H.A."/>
            <person name="Lee H.Y."/>
            <person name="Lee Y."/>
            <person name="Oh S."/>
            <person name="Lee J.H."/>
            <person name="Choi E."/>
            <person name="Choi E."/>
            <person name="Lee S.E."/>
            <person name="Jeon J."/>
            <person name="Kim H."/>
            <person name="Choi G."/>
            <person name="Song H."/>
            <person name="Lee J."/>
            <person name="Lee S.C."/>
            <person name="Kwon J.K."/>
            <person name="Lee H.Y."/>
            <person name="Koo N."/>
            <person name="Hong Y."/>
            <person name="Kim R.W."/>
            <person name="Kang W.H."/>
            <person name="Huh J.H."/>
            <person name="Kang B.C."/>
            <person name="Yang T.J."/>
            <person name="Lee Y.H."/>
            <person name="Bennetzen J.L."/>
            <person name="Choi D."/>
        </authorList>
    </citation>
    <scope>NUCLEOTIDE SEQUENCE [LARGE SCALE GENOMIC DNA]</scope>
    <source>
        <strain evidence="3">cv. CM334</strain>
    </source>
</reference>
<feature type="region of interest" description="Disordered" evidence="1">
    <location>
        <begin position="101"/>
        <end position="310"/>
    </location>
</feature>
<evidence type="ECO:0000313" key="2">
    <source>
        <dbReference type="EMBL" id="PHT92575.1"/>
    </source>
</evidence>
<sequence>MEESGTFFDNRPNFMVGENHINEENLFTSFSTLSPYTTIPHFTTADSATAYSASAPTAAPSVPTSTAAPSIATSTTALPSATAASVASPSVIAGSAAAVDDIDVGPAGSDFSGEEVEDSDYSTEDGVESERELVGDDDDEKYGSDVHEEVRELRDENRKFQRRKRKERVPADNAEKTPTEATNAAPQGKKDGSGRGRGRPKKTPPEAPNTAPQGKSNGSGKGRGRPKPGMPSTKIYSTGQAKVARSADVTGDIGYTPSSTSKLKWNGKSTISTRKLQELKENRRKKKVGSSSNHPSQNTASSQSNMPWKL</sequence>
<feature type="compositionally biased region" description="Acidic residues" evidence="1">
    <location>
        <begin position="112"/>
        <end position="127"/>
    </location>
</feature>
<reference evidence="2 3" key="1">
    <citation type="journal article" date="2014" name="Nat. Genet.">
        <title>Genome sequence of the hot pepper provides insights into the evolution of pungency in Capsicum species.</title>
        <authorList>
            <person name="Kim S."/>
            <person name="Park M."/>
            <person name="Yeom S.I."/>
            <person name="Kim Y.M."/>
            <person name="Lee J.M."/>
            <person name="Lee H.A."/>
            <person name="Seo E."/>
            <person name="Choi J."/>
            <person name="Cheong K."/>
            <person name="Kim K.T."/>
            <person name="Jung K."/>
            <person name="Lee G.W."/>
            <person name="Oh S.K."/>
            <person name="Bae C."/>
            <person name="Kim S.B."/>
            <person name="Lee H.Y."/>
            <person name="Kim S.Y."/>
            <person name="Kim M.S."/>
            <person name="Kang B.C."/>
            <person name="Jo Y.D."/>
            <person name="Yang H.B."/>
            <person name="Jeong H.J."/>
            <person name="Kang W.H."/>
            <person name="Kwon J.K."/>
            <person name="Shin C."/>
            <person name="Lim J.Y."/>
            <person name="Park J.H."/>
            <person name="Huh J.H."/>
            <person name="Kim J.S."/>
            <person name="Kim B.D."/>
            <person name="Cohen O."/>
            <person name="Paran I."/>
            <person name="Suh M.C."/>
            <person name="Lee S.B."/>
            <person name="Kim Y.K."/>
            <person name="Shin Y."/>
            <person name="Noh S.J."/>
            <person name="Park J."/>
            <person name="Seo Y.S."/>
            <person name="Kwon S.Y."/>
            <person name="Kim H.A."/>
            <person name="Park J.M."/>
            <person name="Kim H.J."/>
            <person name="Choi S.B."/>
            <person name="Bosland P.W."/>
            <person name="Reeves G."/>
            <person name="Jo S.H."/>
            <person name="Lee B.W."/>
            <person name="Cho H.T."/>
            <person name="Choi H.S."/>
            <person name="Lee M.S."/>
            <person name="Yu Y."/>
            <person name="Do Choi Y."/>
            <person name="Park B.S."/>
            <person name="van Deynze A."/>
            <person name="Ashrafi H."/>
            <person name="Hill T."/>
            <person name="Kim W.T."/>
            <person name="Pai H.S."/>
            <person name="Ahn H.K."/>
            <person name="Yeam I."/>
            <person name="Giovannoni J.J."/>
            <person name="Rose J.K."/>
            <person name="Sorensen I."/>
            <person name="Lee S.J."/>
            <person name="Kim R.W."/>
            <person name="Choi I.Y."/>
            <person name="Choi B.S."/>
            <person name="Lim J.S."/>
            <person name="Lee Y.H."/>
            <person name="Choi D."/>
        </authorList>
    </citation>
    <scope>NUCLEOTIDE SEQUENCE [LARGE SCALE GENOMIC DNA]</scope>
    <source>
        <strain evidence="3">cv. CM334</strain>
    </source>
</reference>
<gene>
    <name evidence="2" type="ORF">T459_00457</name>
</gene>
<feature type="compositionally biased region" description="Polar residues" evidence="1">
    <location>
        <begin position="256"/>
        <end position="274"/>
    </location>
</feature>
<name>A0A2G3AEB9_CAPAN</name>